<name>A0ABW6FYM1_9PSEU</name>
<keyword evidence="2" id="KW-0812">Transmembrane</keyword>
<dbReference type="EMBL" id="JBHXCV010000002">
    <property type="protein sequence ID" value="MFD6792272.1"/>
    <property type="molecule type" value="Genomic_DNA"/>
</dbReference>
<evidence type="ECO:0000313" key="3">
    <source>
        <dbReference type="EMBL" id="MFD6792272.1"/>
    </source>
</evidence>
<accession>A0ABW6FYM1</accession>
<evidence type="ECO:0000256" key="1">
    <source>
        <dbReference type="SAM" id="MobiDB-lite"/>
    </source>
</evidence>
<comment type="caution">
    <text evidence="3">The sequence shown here is derived from an EMBL/GenBank/DDBJ whole genome shotgun (WGS) entry which is preliminary data.</text>
</comment>
<dbReference type="Proteomes" id="UP001598673">
    <property type="component" value="Unassembled WGS sequence"/>
</dbReference>
<sequence length="194" mass="20242">MWTESGRRVPTAGNRWERKVMNTVMTIVRTVLPFARPASTNAISPRDGASSRKSAAAPRSDLRTAEAVVDDATVDKSAVDEPAVDLAALIPRQPGPERERVPCDGGIGAEPPGNRHGERSFGGGDGRTVAVTGRAEPDDAHAEKEVDAGMSTAEYAIGTLAAAALAAVLYMIVTGDSVTSALTSLIEQALSVDF</sequence>
<dbReference type="Pfam" id="PF14029">
    <property type="entry name" value="DUF4244"/>
    <property type="match status" value="1"/>
</dbReference>
<protein>
    <submittedName>
        <fullName evidence="3">DUF4244 domain-containing protein</fullName>
    </submittedName>
</protein>
<keyword evidence="2" id="KW-0472">Membrane</keyword>
<keyword evidence="2" id="KW-1133">Transmembrane helix</keyword>
<feature type="transmembrane region" description="Helical" evidence="2">
    <location>
        <begin position="155"/>
        <end position="173"/>
    </location>
</feature>
<feature type="region of interest" description="Disordered" evidence="1">
    <location>
        <begin position="39"/>
        <end position="62"/>
    </location>
</feature>
<gene>
    <name evidence="3" type="ORF">ACFWGY_02930</name>
</gene>
<evidence type="ECO:0000313" key="4">
    <source>
        <dbReference type="Proteomes" id="UP001598673"/>
    </source>
</evidence>
<reference evidence="3 4" key="1">
    <citation type="submission" date="2024-09" db="EMBL/GenBank/DDBJ databases">
        <title>The Natural Products Discovery Center: Release of the First 8490 Sequenced Strains for Exploring Actinobacteria Biosynthetic Diversity.</title>
        <authorList>
            <person name="Kalkreuter E."/>
            <person name="Kautsar S.A."/>
            <person name="Yang D."/>
            <person name="Bader C.D."/>
            <person name="Teijaro C.N."/>
            <person name="Fluegel L."/>
            <person name="Davis C.M."/>
            <person name="Simpson J.R."/>
            <person name="Lauterbach L."/>
            <person name="Steele A.D."/>
            <person name="Gui C."/>
            <person name="Meng S."/>
            <person name="Li G."/>
            <person name="Viehrig K."/>
            <person name="Ye F."/>
            <person name="Su P."/>
            <person name="Kiefer A.F."/>
            <person name="Nichols A."/>
            <person name="Cepeda A.J."/>
            <person name="Yan W."/>
            <person name="Fan B."/>
            <person name="Jiang Y."/>
            <person name="Adhikari A."/>
            <person name="Zheng C.-J."/>
            <person name="Schuster L."/>
            <person name="Cowan T.M."/>
            <person name="Smanski M.J."/>
            <person name="Chevrette M.G."/>
            <person name="De Carvalho L.P.S."/>
            <person name="Shen B."/>
        </authorList>
    </citation>
    <scope>NUCLEOTIDE SEQUENCE [LARGE SCALE GENOMIC DNA]</scope>
    <source>
        <strain evidence="3 4">NPDC060353</strain>
    </source>
</reference>
<proteinExistence type="predicted"/>
<dbReference type="InterPro" id="IPR025338">
    <property type="entry name" value="DUF4244"/>
</dbReference>
<evidence type="ECO:0000256" key="2">
    <source>
        <dbReference type="SAM" id="Phobius"/>
    </source>
</evidence>
<keyword evidence="4" id="KW-1185">Reference proteome</keyword>
<organism evidence="3 4">
    <name type="scientific">Prauserella salsuginis</name>
    <dbReference type="NCBI Taxonomy" id="387889"/>
    <lineage>
        <taxon>Bacteria</taxon>
        <taxon>Bacillati</taxon>
        <taxon>Actinomycetota</taxon>
        <taxon>Actinomycetes</taxon>
        <taxon>Pseudonocardiales</taxon>
        <taxon>Pseudonocardiaceae</taxon>
        <taxon>Prauserella</taxon>
        <taxon>Prauserella salsuginis group</taxon>
    </lineage>
</organism>
<dbReference type="RefSeq" id="WP_307877256.1">
    <property type="nucleotide sequence ID" value="NZ_JBHXCV010000002.1"/>
</dbReference>